<keyword evidence="3 7" id="KW-0350">Heme biosynthesis</keyword>
<dbReference type="InterPro" id="IPR001015">
    <property type="entry name" value="Ferrochelatase"/>
</dbReference>
<evidence type="ECO:0000313" key="10">
    <source>
        <dbReference type="Proteomes" id="UP000600247"/>
    </source>
</evidence>
<dbReference type="GO" id="GO:0046872">
    <property type="term" value="F:metal ion binding"/>
    <property type="evidence" value="ECO:0007669"/>
    <property type="project" value="UniProtKB-UniRule"/>
</dbReference>
<feature type="binding site" evidence="7">
    <location>
        <position position="130"/>
    </location>
    <ligand>
        <name>Fe-coproporphyrin III</name>
        <dbReference type="ChEBI" id="CHEBI:68438"/>
    </ligand>
</feature>
<proteinExistence type="inferred from homology"/>
<dbReference type="Gene3D" id="3.40.50.1400">
    <property type="match status" value="2"/>
</dbReference>
<dbReference type="InterPro" id="IPR033659">
    <property type="entry name" value="Ferrochelatase_N"/>
</dbReference>
<protein>
    <recommendedName>
        <fullName evidence="7">Coproporphyrin III ferrochelatase</fullName>
        <ecNumber evidence="7">4.99.1.9</ecNumber>
    </recommendedName>
</protein>
<accession>A0A917GSV4</accession>
<dbReference type="AlphaFoldDB" id="A0A917GSV4"/>
<organism evidence="9 10">
    <name type="scientific">Paenibacillus radicis</name>
    <name type="common">ex Gao et al. 2016</name>
    <dbReference type="NCBI Taxonomy" id="1737354"/>
    <lineage>
        <taxon>Bacteria</taxon>
        <taxon>Bacillati</taxon>
        <taxon>Bacillota</taxon>
        <taxon>Bacilli</taxon>
        <taxon>Bacillales</taxon>
        <taxon>Paenibacillaceae</taxon>
        <taxon>Paenibacillus</taxon>
    </lineage>
</organism>
<comment type="catalytic activity">
    <reaction evidence="6">
        <text>Fe-coproporphyrin III + 2 H(+) = coproporphyrin III + Fe(2+)</text>
        <dbReference type="Rhea" id="RHEA:49572"/>
        <dbReference type="ChEBI" id="CHEBI:15378"/>
        <dbReference type="ChEBI" id="CHEBI:29033"/>
        <dbReference type="ChEBI" id="CHEBI:68438"/>
        <dbReference type="ChEBI" id="CHEBI:131725"/>
        <dbReference type="EC" id="4.99.1.9"/>
    </reaction>
    <physiologicalReaction direction="right-to-left" evidence="6">
        <dbReference type="Rhea" id="RHEA:49574"/>
    </physiologicalReaction>
</comment>
<feature type="binding site" evidence="7">
    <location>
        <position position="189"/>
    </location>
    <ligand>
        <name>Fe(2+)</name>
        <dbReference type="ChEBI" id="CHEBI:29033"/>
    </ligand>
</feature>
<evidence type="ECO:0000256" key="1">
    <source>
        <dbReference type="ARBA" id="ARBA00004744"/>
    </source>
</evidence>
<comment type="caution">
    <text evidence="9">The sequence shown here is derived from an EMBL/GenBank/DDBJ whole genome shotgun (WGS) entry which is preliminary data.</text>
</comment>
<dbReference type="Pfam" id="PF00762">
    <property type="entry name" value="Ferrochelatase"/>
    <property type="match status" value="1"/>
</dbReference>
<evidence type="ECO:0000256" key="4">
    <source>
        <dbReference type="ARBA" id="ARBA00023239"/>
    </source>
</evidence>
<dbReference type="GO" id="GO:0006783">
    <property type="term" value="P:heme biosynthetic process"/>
    <property type="evidence" value="ECO:0007669"/>
    <property type="project" value="UniProtKB-UniRule"/>
</dbReference>
<evidence type="ECO:0000256" key="8">
    <source>
        <dbReference type="RuleBase" id="RU000607"/>
    </source>
</evidence>
<dbReference type="SUPFAM" id="SSF53800">
    <property type="entry name" value="Chelatase"/>
    <property type="match status" value="1"/>
</dbReference>
<evidence type="ECO:0000256" key="2">
    <source>
        <dbReference type="ARBA" id="ARBA00023004"/>
    </source>
</evidence>
<dbReference type="PROSITE" id="PS00534">
    <property type="entry name" value="FERROCHELATASE"/>
    <property type="match status" value="1"/>
</dbReference>
<dbReference type="Proteomes" id="UP000600247">
    <property type="component" value="Unassembled WGS sequence"/>
</dbReference>
<dbReference type="GO" id="GO:0005737">
    <property type="term" value="C:cytoplasm"/>
    <property type="evidence" value="ECO:0007669"/>
    <property type="project" value="UniProtKB-SubCell"/>
</dbReference>
<dbReference type="PANTHER" id="PTHR11108:SF1">
    <property type="entry name" value="FERROCHELATASE, MITOCHONDRIAL"/>
    <property type="match status" value="1"/>
</dbReference>
<comment type="function">
    <text evidence="7 8">Involved in coproporphyrin-dependent heme b biosynthesis. Catalyzes the insertion of ferrous iron into coproporphyrin III to form Fe-coproporphyrin III.</text>
</comment>
<comment type="caution">
    <text evidence="7">Lacks conserved residue(s) required for the propagation of feature annotation.</text>
</comment>
<comment type="similarity">
    <text evidence="7 8">Belongs to the ferrochelatase family.</text>
</comment>
<keyword evidence="10" id="KW-1185">Reference proteome</keyword>
<dbReference type="InterPro" id="IPR033644">
    <property type="entry name" value="Ferrochelatase_C"/>
</dbReference>
<keyword evidence="4 7" id="KW-0456">Lyase</keyword>
<evidence type="ECO:0000256" key="5">
    <source>
        <dbReference type="ARBA" id="ARBA00023244"/>
    </source>
</evidence>
<keyword evidence="2 7" id="KW-0408">Iron</keyword>
<keyword evidence="7 8" id="KW-0963">Cytoplasm</keyword>
<dbReference type="HAMAP" id="MF_00323">
    <property type="entry name" value="Ferrochelatase"/>
    <property type="match status" value="1"/>
</dbReference>
<feature type="binding site" evidence="7">
    <location>
        <position position="272"/>
    </location>
    <ligand>
        <name>Fe(2+)</name>
        <dbReference type="ChEBI" id="CHEBI:29033"/>
    </ligand>
</feature>
<keyword evidence="5 7" id="KW-0627">Porphyrin biosynthesis</keyword>
<evidence type="ECO:0000313" key="9">
    <source>
        <dbReference type="EMBL" id="GGG55577.1"/>
    </source>
</evidence>
<dbReference type="GO" id="GO:0004325">
    <property type="term" value="F:ferrochelatase activity"/>
    <property type="evidence" value="ECO:0007669"/>
    <property type="project" value="UniProtKB-UniRule"/>
</dbReference>
<feature type="binding site" evidence="7">
    <location>
        <position position="35"/>
    </location>
    <ligand>
        <name>Fe-coproporphyrin III</name>
        <dbReference type="ChEBI" id="CHEBI:68438"/>
    </ligand>
</feature>
<reference evidence="9 10" key="1">
    <citation type="journal article" date="2014" name="Int. J. Syst. Evol. Microbiol.">
        <title>Complete genome sequence of Corynebacterium casei LMG S-19264T (=DSM 44701T), isolated from a smear-ripened cheese.</title>
        <authorList>
            <consortium name="US DOE Joint Genome Institute (JGI-PGF)"/>
            <person name="Walter F."/>
            <person name="Albersmeier A."/>
            <person name="Kalinowski J."/>
            <person name="Ruckert C."/>
        </authorList>
    </citation>
    <scope>NUCLEOTIDE SEQUENCE [LARGE SCALE GENOMIC DNA]</scope>
    <source>
        <strain evidence="9 10">CGMCC 1.15286</strain>
    </source>
</reference>
<dbReference type="PANTHER" id="PTHR11108">
    <property type="entry name" value="FERROCHELATASE"/>
    <property type="match status" value="1"/>
</dbReference>
<dbReference type="RefSeq" id="WP_188887401.1">
    <property type="nucleotide sequence ID" value="NZ_BMHY01000001.1"/>
</dbReference>
<evidence type="ECO:0000256" key="7">
    <source>
        <dbReference type="HAMAP-Rule" id="MF_00323"/>
    </source>
</evidence>
<sequence length="317" mass="34411">MSEMTANHGKIGVLVMSYGTPQSLEDVEAYYTHIRRGHPPTEEQLADLKGRYEAIVGGVFPLRENTNGQVAGLQDKLEQLAPGRYVCYQGLKHASPYIEDGVKQMAEDGVKQAVGIVLAPHFSTMSVGSYIKRAQEQAEASGIAMSFVESYHLHPKLLQALTERVADGLNRLETSSGGVKPVKVLFSAHSLPERIREIGDPYEKQLLETSAAVASKVGIADGDWQFTWQSAGRTREPWLGPDILETLDGLAKEDGIKAVLVAPVGFVSDHLEVLFDLDIEAKAAAGELGVALERIAMLNRDPLYMETLAESVIEAGA</sequence>
<dbReference type="EC" id="4.99.1.9" evidence="7"/>
<feature type="binding site" evidence="7">
    <location>
        <begin position="51"/>
        <end position="52"/>
    </location>
    <ligand>
        <name>Fe-coproporphyrin III</name>
        <dbReference type="ChEBI" id="CHEBI:68438"/>
    </ligand>
</feature>
<evidence type="ECO:0000256" key="6">
    <source>
        <dbReference type="ARBA" id="ARBA00024536"/>
    </source>
</evidence>
<dbReference type="InterPro" id="IPR019772">
    <property type="entry name" value="Ferrochelatase_AS"/>
</dbReference>
<keyword evidence="7" id="KW-0479">Metal-binding</keyword>
<dbReference type="CDD" id="cd00419">
    <property type="entry name" value="Ferrochelatase_C"/>
    <property type="match status" value="1"/>
</dbReference>
<dbReference type="EMBL" id="BMHY01000001">
    <property type="protein sequence ID" value="GGG55577.1"/>
    <property type="molecule type" value="Genomic_DNA"/>
</dbReference>
<dbReference type="CDD" id="cd03411">
    <property type="entry name" value="Ferrochelatase_N"/>
    <property type="match status" value="1"/>
</dbReference>
<comment type="pathway">
    <text evidence="1 7 8">Porphyrin-containing compound metabolism; protoheme biosynthesis.</text>
</comment>
<gene>
    <name evidence="9" type="primary">hemH</name>
    <name evidence="7" type="synonym">cpfC</name>
    <name evidence="9" type="ORF">GCM10010918_05600</name>
</gene>
<feature type="binding site" description="axial binding residue" evidence="7">
    <location>
        <position position="18"/>
    </location>
    <ligand>
        <name>Fe-coproporphyrin III</name>
        <dbReference type="ChEBI" id="CHEBI:68438"/>
    </ligand>
    <ligandPart>
        <name>Fe</name>
        <dbReference type="ChEBI" id="CHEBI:18248"/>
    </ligandPart>
</feature>
<dbReference type="NCBIfam" id="TIGR00109">
    <property type="entry name" value="hemH"/>
    <property type="match status" value="1"/>
</dbReference>
<name>A0A917GSV4_9BACL</name>
<comment type="subcellular location">
    <subcellularLocation>
        <location evidence="7 8">Cytoplasm</location>
    </subcellularLocation>
</comment>
<evidence type="ECO:0000256" key="3">
    <source>
        <dbReference type="ARBA" id="ARBA00023133"/>
    </source>
</evidence>